<organism evidence="2 3">
    <name type="scientific">Arthrobacter stackebrandtii</name>
    <dbReference type="NCBI Taxonomy" id="272161"/>
    <lineage>
        <taxon>Bacteria</taxon>
        <taxon>Bacillati</taxon>
        <taxon>Actinomycetota</taxon>
        <taxon>Actinomycetes</taxon>
        <taxon>Micrococcales</taxon>
        <taxon>Micrococcaceae</taxon>
        <taxon>Arthrobacter</taxon>
    </lineage>
</organism>
<dbReference type="GO" id="GO:0004497">
    <property type="term" value="F:monooxygenase activity"/>
    <property type="evidence" value="ECO:0007669"/>
    <property type="project" value="UniProtKB-KW"/>
</dbReference>
<accession>A0ABS4YT45</accession>
<dbReference type="Proteomes" id="UP000711614">
    <property type="component" value="Unassembled WGS sequence"/>
</dbReference>
<keyword evidence="1" id="KW-1133">Transmembrane helix</keyword>
<evidence type="ECO:0000313" key="3">
    <source>
        <dbReference type="Proteomes" id="UP000711614"/>
    </source>
</evidence>
<proteinExistence type="predicted"/>
<keyword evidence="2" id="KW-0560">Oxidoreductase</keyword>
<evidence type="ECO:0000256" key="1">
    <source>
        <dbReference type="SAM" id="Phobius"/>
    </source>
</evidence>
<evidence type="ECO:0000313" key="2">
    <source>
        <dbReference type="EMBL" id="MBP2411963.1"/>
    </source>
</evidence>
<gene>
    <name evidence="2" type="ORF">JOF48_000762</name>
</gene>
<comment type="caution">
    <text evidence="2">The sequence shown here is derived from an EMBL/GenBank/DDBJ whole genome shotgun (WGS) entry which is preliminary data.</text>
</comment>
<keyword evidence="1" id="KW-0812">Transmembrane</keyword>
<feature type="transmembrane region" description="Helical" evidence="1">
    <location>
        <begin position="28"/>
        <end position="46"/>
    </location>
</feature>
<keyword evidence="1" id="KW-0472">Membrane</keyword>
<reference evidence="2 3" key="1">
    <citation type="submission" date="2021-03" db="EMBL/GenBank/DDBJ databases">
        <title>Sequencing the genomes of 1000 actinobacteria strains.</title>
        <authorList>
            <person name="Klenk H.-P."/>
        </authorList>
    </citation>
    <scope>NUCLEOTIDE SEQUENCE [LARGE SCALE GENOMIC DNA]</scope>
    <source>
        <strain evidence="2 3">DSM 16005</strain>
    </source>
</reference>
<protein>
    <submittedName>
        <fullName evidence="2">Antibiotic biosynthesis monooxygenase (ABM) superfamily enzyme</fullName>
    </submittedName>
</protein>
<dbReference type="EMBL" id="JAGIOI010000001">
    <property type="protein sequence ID" value="MBP2411963.1"/>
    <property type="molecule type" value="Genomic_DNA"/>
</dbReference>
<name>A0ABS4YT45_9MICC</name>
<sequence>MIWLAVLPTLMLINFAVGRWLDTLNPVLRTFVLVTVAVPIVVYSIMPQLHRLRARIAGLAAHRQSTKDL</sequence>
<keyword evidence="2" id="KW-0503">Monooxygenase</keyword>
<keyword evidence="3" id="KW-1185">Reference proteome</keyword>